<protein>
    <submittedName>
        <fullName evidence="2">Uncharacterized protein</fullName>
    </submittedName>
</protein>
<reference evidence="2 3" key="1">
    <citation type="submission" date="2023-01" db="EMBL/GenBank/DDBJ databases">
        <title>Analysis of 21 Apiospora genomes using comparative genomics revels a genus with tremendous synthesis potential of carbohydrate active enzymes and secondary metabolites.</title>
        <authorList>
            <person name="Sorensen T."/>
        </authorList>
    </citation>
    <scope>NUCLEOTIDE SEQUENCE [LARGE SCALE GENOMIC DNA]</scope>
    <source>
        <strain evidence="2 3">CBS 135458</strain>
    </source>
</reference>
<evidence type="ECO:0000313" key="2">
    <source>
        <dbReference type="EMBL" id="KAK8048205.1"/>
    </source>
</evidence>
<feature type="compositionally biased region" description="Polar residues" evidence="1">
    <location>
        <begin position="20"/>
        <end position="47"/>
    </location>
</feature>
<feature type="region of interest" description="Disordered" evidence="1">
    <location>
        <begin position="219"/>
        <end position="251"/>
    </location>
</feature>
<keyword evidence="3" id="KW-1185">Reference proteome</keyword>
<dbReference type="Proteomes" id="UP001480595">
    <property type="component" value="Unassembled WGS sequence"/>
</dbReference>
<comment type="caution">
    <text evidence="2">The sequence shown here is derived from an EMBL/GenBank/DDBJ whole genome shotgun (WGS) entry which is preliminary data.</text>
</comment>
<feature type="compositionally biased region" description="Polar residues" evidence="1">
    <location>
        <begin position="240"/>
        <end position="250"/>
    </location>
</feature>
<evidence type="ECO:0000313" key="3">
    <source>
        <dbReference type="Proteomes" id="UP001480595"/>
    </source>
</evidence>
<name>A0ABR1TNH3_9PEZI</name>
<dbReference type="GeneID" id="92094407"/>
<evidence type="ECO:0000256" key="1">
    <source>
        <dbReference type="SAM" id="MobiDB-lite"/>
    </source>
</evidence>
<accession>A0ABR1TNH3</accession>
<dbReference type="EMBL" id="JAQQWL010000011">
    <property type="protein sequence ID" value="KAK8048205.1"/>
    <property type="molecule type" value="Genomic_DNA"/>
</dbReference>
<gene>
    <name evidence="2" type="ORF">PG994_009935</name>
</gene>
<sequence>MADPSSSNTAHKRPHEGPANNGSNKLQRIAQFSQESTSNKYDNGSNHSIANAFQASLGNNFGKTQTDECTSQTFVTEDGRLITDSIPNHVRRHDAEITKQGKSLYAVLNAHGGFDERLSQHDEKLADNEKLIHQQVEANSSKIALDEVARKEIANLKDTIQARFDAIDRKTTQRDTKVHQALSAMAKCLQELGHLAELAAEGEQLAAVQVAQVQANLDAESGDVQERPDVPPASRDAGSRNPQDPKNYTRQGIIESNGALQVFERHYFPWLDSLDFRPPLGIVQYKDASLMFYEIELFKYKTVRYSIVTNSSLFPPIVKKSREERGYFESDNFLIQSSDERAYLHHVLEMEVQWPLPPQGETLPHYVLPLGHFFESDPKIMVPVVWSGFHVVMDVTTPSKSLWLVYCSEGDHCDPTKRHRSWPLRFPDILKNNGDAVNVMRLSPNIKGIFEPLGMVSGRQRYNMERDGQDIGMHMHC</sequence>
<organism evidence="2 3">
    <name type="scientific">Apiospora phragmitis</name>
    <dbReference type="NCBI Taxonomy" id="2905665"/>
    <lineage>
        <taxon>Eukaryota</taxon>
        <taxon>Fungi</taxon>
        <taxon>Dikarya</taxon>
        <taxon>Ascomycota</taxon>
        <taxon>Pezizomycotina</taxon>
        <taxon>Sordariomycetes</taxon>
        <taxon>Xylariomycetidae</taxon>
        <taxon>Amphisphaeriales</taxon>
        <taxon>Apiosporaceae</taxon>
        <taxon>Apiospora</taxon>
    </lineage>
</organism>
<dbReference type="RefSeq" id="XP_066710454.1">
    <property type="nucleotide sequence ID" value="XM_066861344.1"/>
</dbReference>
<feature type="region of interest" description="Disordered" evidence="1">
    <location>
        <begin position="1"/>
        <end position="47"/>
    </location>
</feature>
<proteinExistence type="predicted"/>